<evidence type="ECO:0000313" key="3">
    <source>
        <dbReference type="Proteomes" id="UP000000595"/>
    </source>
</evidence>
<evidence type="ECO:0000259" key="1">
    <source>
        <dbReference type="Pfam" id="PF08241"/>
    </source>
</evidence>
<dbReference type="eggNOG" id="arCOG07825">
    <property type="taxonomic scope" value="Archaea"/>
</dbReference>
<feature type="domain" description="Methyltransferase type 11" evidence="1">
    <location>
        <begin position="104"/>
        <end position="154"/>
    </location>
</feature>
<gene>
    <name evidence="2" type="ordered locus">MM_2103</name>
</gene>
<name>Q8PV71_METMA</name>
<protein>
    <submittedName>
        <fullName evidence="2">Putative methyltransferase</fullName>
    </submittedName>
</protein>
<dbReference type="KEGG" id="mma:MM_2103"/>
<dbReference type="AlphaFoldDB" id="Q8PV71"/>
<dbReference type="Pfam" id="PF08241">
    <property type="entry name" value="Methyltransf_11"/>
    <property type="match status" value="1"/>
</dbReference>
<organism evidence="2 3">
    <name type="scientific">Methanosarcina mazei (strain ATCC BAA-159 / DSM 3647 / Goe1 / Go1 / JCM 11833 / OCM 88)</name>
    <name type="common">Methanosarcina frisia</name>
    <dbReference type="NCBI Taxonomy" id="192952"/>
    <lineage>
        <taxon>Archaea</taxon>
        <taxon>Methanobacteriati</taxon>
        <taxon>Methanobacteriota</taxon>
        <taxon>Stenosarchaea group</taxon>
        <taxon>Methanomicrobia</taxon>
        <taxon>Methanosarcinales</taxon>
        <taxon>Methanosarcinaceae</taxon>
        <taxon>Methanosarcina</taxon>
    </lineage>
</organism>
<reference evidence="2 3" key="1">
    <citation type="journal article" date="2002" name="J. Mol. Microbiol. Biotechnol.">
        <title>The genome of Methanosarcina mazei: evidence for lateral gene transfer between Bacteria and Archaea.</title>
        <authorList>
            <person name="Deppenmeier U."/>
            <person name="Johann A."/>
            <person name="Hartsch T."/>
            <person name="Merkl R."/>
            <person name="Schmitz R.A."/>
            <person name="Martinez-Arias R."/>
            <person name="Henne A."/>
            <person name="Wiezer A."/>
            <person name="Baumer S."/>
            <person name="Jacobi C."/>
            <person name="Bruggemann H."/>
            <person name="Lienard T."/>
            <person name="Christmann A."/>
            <person name="Bomeke M."/>
            <person name="Steckel S."/>
            <person name="Bhattacharyya A."/>
            <person name="Lykidis A."/>
            <person name="Overbeek R."/>
            <person name="Klenk H.P."/>
            <person name="Gunsalus R.P."/>
            <person name="Fritz H.J."/>
            <person name="Gottschalk G."/>
        </authorList>
    </citation>
    <scope>NUCLEOTIDE SEQUENCE [LARGE SCALE GENOMIC DNA]</scope>
    <source>
        <strain evidence="3">ATCC BAA-159 / DSM 3647 / Goe1 / Go1 / JCM 11833 / OCM 88</strain>
    </source>
</reference>
<keyword evidence="2" id="KW-0808">Transferase</keyword>
<dbReference type="InterPro" id="IPR013216">
    <property type="entry name" value="Methyltransf_11"/>
</dbReference>
<dbReference type="HOGENOM" id="CLU_100864_0_0_2"/>
<dbReference type="SUPFAM" id="SSF53335">
    <property type="entry name" value="S-adenosyl-L-methionine-dependent methyltransferases"/>
    <property type="match status" value="1"/>
</dbReference>
<evidence type="ECO:0000313" key="2">
    <source>
        <dbReference type="EMBL" id="AAM31799.1"/>
    </source>
</evidence>
<proteinExistence type="predicted"/>
<dbReference type="PATRIC" id="fig|192952.21.peg.2415"/>
<accession>Q8PV71</accession>
<keyword evidence="2" id="KW-0489">Methyltransferase</keyword>
<dbReference type="GO" id="GO:0032259">
    <property type="term" value="P:methylation"/>
    <property type="evidence" value="ECO:0007669"/>
    <property type="project" value="UniProtKB-KW"/>
</dbReference>
<dbReference type="Proteomes" id="UP000000595">
    <property type="component" value="Chromosome"/>
</dbReference>
<dbReference type="InterPro" id="IPR029063">
    <property type="entry name" value="SAM-dependent_MTases_sf"/>
</dbReference>
<dbReference type="EMBL" id="AE008384">
    <property type="protein sequence ID" value="AAM31799.1"/>
    <property type="molecule type" value="Genomic_DNA"/>
</dbReference>
<sequence length="244" mass="27966">MKKFSSLFRSFMHFQLTLVKPLTRRSRPIELGRLNCTEPVSSNFGFERGRPIDRYYINIFLSQNTNDVRGRVLEISDNGYTKRLGGKKVKQSDVLHAVEGNPKATIVSDITKADNIPSDSFDCIILTQTLQFIYDTKSAVRHLHRILKPNGVLLATMSGISQISRYDMDHWGEYWRFTTASAKQLFEEEFLPENIEVKAYGNVLSSTAFLYGLAVEDLKTEQLDYHDPNYQMLVTVRAVKADKQ</sequence>
<dbReference type="CDD" id="cd02440">
    <property type="entry name" value="AdoMet_MTases"/>
    <property type="match status" value="1"/>
</dbReference>
<dbReference type="Gene3D" id="3.40.50.150">
    <property type="entry name" value="Vaccinia Virus protein VP39"/>
    <property type="match status" value="1"/>
</dbReference>
<dbReference type="GO" id="GO:0008757">
    <property type="term" value="F:S-adenosylmethionine-dependent methyltransferase activity"/>
    <property type="evidence" value="ECO:0007669"/>
    <property type="project" value="InterPro"/>
</dbReference>